<evidence type="ECO:0000313" key="2">
    <source>
        <dbReference type="EMBL" id="KAJ4253366.1"/>
    </source>
</evidence>
<evidence type="ECO:0000256" key="1">
    <source>
        <dbReference type="SAM" id="SignalP"/>
    </source>
</evidence>
<gene>
    <name evidence="2" type="ORF">NW762_010521</name>
</gene>
<keyword evidence="3" id="KW-1185">Reference proteome</keyword>
<dbReference type="Proteomes" id="UP001152049">
    <property type="component" value="Unassembled WGS sequence"/>
</dbReference>
<evidence type="ECO:0000313" key="3">
    <source>
        <dbReference type="Proteomes" id="UP001152049"/>
    </source>
</evidence>
<sequence length="451" mass="48754">MKSTTALLALAAAVHASPMSKRVDPAAWDSKETLCKGWDLRTPEGVDKLWEESGAGGQLDMFILMQWEHENNWLKNVEDQVSGGTDGKGGAAGCGVLSGDCNPLNGISCTDQYDKYGQDTIIGKNSYWIFQAAKGVHAKFNELKRQLTDETLISGLRIGQMVSDFDGSEDDPSGVLGWLAAASTMGNAVGGLVPGAGNGFAAGFGILGGIFSGLAANSEEEIDQGTISAALADVFEAATKKIEDTLRIVMGGGNEDEYNSLPAPKWDTFQSKITKFFNGGWFLLDDDAEAVRVAISSISNNIKTKVANDVMKAAKLHLVADKRDGFGSQEDCGYAPGRQWMSLKDGEEYCFYIMRNKPNNNRIKDWVEVDADIYDKMAGYGLGDREKYYRAVLDCALSDADDIDVGNMAWGEIPQCYYNLPAVFIEKDNSVGCGDPFSDPDCAYVKATPIE</sequence>
<organism evidence="2 3">
    <name type="scientific">Fusarium torreyae</name>
    <dbReference type="NCBI Taxonomy" id="1237075"/>
    <lineage>
        <taxon>Eukaryota</taxon>
        <taxon>Fungi</taxon>
        <taxon>Dikarya</taxon>
        <taxon>Ascomycota</taxon>
        <taxon>Pezizomycotina</taxon>
        <taxon>Sordariomycetes</taxon>
        <taxon>Hypocreomycetidae</taxon>
        <taxon>Hypocreales</taxon>
        <taxon>Nectriaceae</taxon>
        <taxon>Fusarium</taxon>
    </lineage>
</organism>
<comment type="caution">
    <text evidence="2">The sequence shown here is derived from an EMBL/GenBank/DDBJ whole genome shotgun (WGS) entry which is preliminary data.</text>
</comment>
<protein>
    <submittedName>
        <fullName evidence="2">Uncharacterized protein</fullName>
    </submittedName>
</protein>
<feature type="signal peptide" evidence="1">
    <location>
        <begin position="1"/>
        <end position="16"/>
    </location>
</feature>
<dbReference type="EMBL" id="JAOQAZ010000024">
    <property type="protein sequence ID" value="KAJ4253366.1"/>
    <property type="molecule type" value="Genomic_DNA"/>
</dbReference>
<feature type="chain" id="PRO_5040941335" evidence="1">
    <location>
        <begin position="17"/>
        <end position="451"/>
    </location>
</feature>
<accession>A0A9W8RSY7</accession>
<proteinExistence type="predicted"/>
<keyword evidence="1" id="KW-0732">Signal</keyword>
<name>A0A9W8RSY7_9HYPO</name>
<reference evidence="2" key="1">
    <citation type="submission" date="2022-09" db="EMBL/GenBank/DDBJ databases">
        <title>Fusarium specimens isolated from Avocado Roots.</title>
        <authorList>
            <person name="Stajich J."/>
            <person name="Roper C."/>
            <person name="Heimlech-Rivalta G."/>
        </authorList>
    </citation>
    <scope>NUCLEOTIDE SEQUENCE</scope>
    <source>
        <strain evidence="2">CF00136</strain>
    </source>
</reference>
<dbReference type="AlphaFoldDB" id="A0A9W8RSY7"/>
<dbReference type="OrthoDB" id="5099141at2759"/>